<evidence type="ECO:0000313" key="2">
    <source>
        <dbReference type="Proteomes" id="UP000501868"/>
    </source>
</evidence>
<accession>A0A6H1P505</accession>
<reference evidence="1 2" key="1">
    <citation type="submission" date="2020-04" db="EMBL/GenBank/DDBJ databases">
        <title>Genome-Wide Identification of 5-Methylcytosine Sites in Bacterial Genomes By High-Throughput Sequencing of MspJI Restriction Fragments.</title>
        <authorList>
            <person name="Wu V."/>
        </authorList>
    </citation>
    <scope>NUCLEOTIDE SEQUENCE [LARGE SCALE GENOMIC DNA]</scope>
    <source>
        <strain evidence="1 2">S2</strain>
    </source>
</reference>
<reference evidence="1 2" key="2">
    <citation type="submission" date="2020-04" db="EMBL/GenBank/DDBJ databases">
        <authorList>
            <person name="Fomenkov A."/>
            <person name="Anton B.P."/>
            <person name="Roberts R.J."/>
        </authorList>
    </citation>
    <scope>NUCLEOTIDE SEQUENCE [LARGE SCALE GENOMIC DNA]</scope>
    <source>
        <strain evidence="1 2">S2</strain>
    </source>
</reference>
<organism evidence="1 2">
    <name type="scientific">Priestia megaterium</name>
    <name type="common">Bacillus megaterium</name>
    <dbReference type="NCBI Taxonomy" id="1404"/>
    <lineage>
        <taxon>Bacteria</taxon>
        <taxon>Bacillati</taxon>
        <taxon>Bacillota</taxon>
        <taxon>Bacilli</taxon>
        <taxon>Bacillales</taxon>
        <taxon>Bacillaceae</taxon>
        <taxon>Priestia</taxon>
    </lineage>
</organism>
<evidence type="ECO:0000313" key="1">
    <source>
        <dbReference type="EMBL" id="QIZ08598.1"/>
    </source>
</evidence>
<gene>
    <name evidence="1" type="ORF">HFZ78_19345</name>
</gene>
<dbReference type="Proteomes" id="UP000501868">
    <property type="component" value="Chromosome"/>
</dbReference>
<name>A0A6H1P505_PRIMG</name>
<dbReference type="EMBL" id="CP051128">
    <property type="protein sequence ID" value="QIZ08598.1"/>
    <property type="molecule type" value="Genomic_DNA"/>
</dbReference>
<protein>
    <submittedName>
        <fullName evidence="1">Uncharacterized protein</fullName>
    </submittedName>
</protein>
<sequence length="101" mass="12077">MGLDIQLFDGDGNEVCFFEIEQAFHNAIFCDTKNWGSYTYLRKINDYYAPNIQWRKEELEGFINDLKNYRIHISKDYLPQLNSLIDRLSDYSIERIHIFGD</sequence>
<dbReference type="AlphaFoldDB" id="A0A6H1P505"/>
<proteinExistence type="predicted"/>